<protein>
    <submittedName>
        <fullName evidence="1">Uncharacterized protein</fullName>
    </submittedName>
</protein>
<dbReference type="AlphaFoldDB" id="A0A1R1XCV3"/>
<sequence length="133" mass="15372">MIGRLLKKSSTNQEAKERYIKEMKANENEVIKIKKEKLNGVIIRSKANWSEKNEKSNKYFYGLLKTRKKTTLFRKNLVLASSQSTLLSNIESKLNEAEIYSLDKKIDKTEIMNVFEESPNNKSSGPDGLCFEF</sequence>
<keyword evidence="2" id="KW-1185">Reference proteome</keyword>
<dbReference type="EMBL" id="LSSN01003951">
    <property type="protein sequence ID" value="OMJ12465.1"/>
    <property type="molecule type" value="Genomic_DNA"/>
</dbReference>
<reference evidence="1 2" key="1">
    <citation type="submission" date="2017-01" db="EMBL/GenBank/DDBJ databases">
        <authorList>
            <person name="Mah S.A."/>
            <person name="Swanson W.J."/>
            <person name="Moy G.W."/>
            <person name="Vacquier V.D."/>
        </authorList>
    </citation>
    <scope>NUCLEOTIDE SEQUENCE [LARGE SCALE GENOMIC DNA]</scope>
    <source>
        <strain evidence="1 2">GSMNP</strain>
    </source>
</reference>
<comment type="caution">
    <text evidence="1">The sequence shown here is derived from an EMBL/GenBank/DDBJ whole genome shotgun (WGS) entry which is preliminary data.</text>
</comment>
<gene>
    <name evidence="1" type="ORF">AYI70_g9107</name>
</gene>
<dbReference type="Proteomes" id="UP000187283">
    <property type="component" value="Unassembled WGS sequence"/>
</dbReference>
<evidence type="ECO:0000313" key="1">
    <source>
        <dbReference type="EMBL" id="OMJ12465.1"/>
    </source>
</evidence>
<name>A0A1R1XCV3_9FUNG</name>
<organism evidence="1 2">
    <name type="scientific">Smittium culicis</name>
    <dbReference type="NCBI Taxonomy" id="133412"/>
    <lineage>
        <taxon>Eukaryota</taxon>
        <taxon>Fungi</taxon>
        <taxon>Fungi incertae sedis</taxon>
        <taxon>Zoopagomycota</taxon>
        <taxon>Kickxellomycotina</taxon>
        <taxon>Harpellomycetes</taxon>
        <taxon>Harpellales</taxon>
        <taxon>Legeriomycetaceae</taxon>
        <taxon>Smittium</taxon>
    </lineage>
</organism>
<accession>A0A1R1XCV3</accession>
<evidence type="ECO:0000313" key="2">
    <source>
        <dbReference type="Proteomes" id="UP000187283"/>
    </source>
</evidence>
<proteinExistence type="predicted"/>